<dbReference type="PANTHER" id="PTHR43272:SF32">
    <property type="entry name" value="AMP-DEPENDENT SYNTHETASE_LIGASE DOMAIN-CONTAINING PROTEIN"/>
    <property type="match status" value="1"/>
</dbReference>
<reference evidence="8" key="1">
    <citation type="journal article" date="2014" name="Int. J. Syst. Evol. Microbiol.">
        <title>Complete genome sequence of Corynebacterium casei LMG S-19264T (=DSM 44701T), isolated from a smear-ripened cheese.</title>
        <authorList>
            <consortium name="US DOE Joint Genome Institute (JGI-PGF)"/>
            <person name="Walter F."/>
            <person name="Albersmeier A."/>
            <person name="Kalinowski J."/>
            <person name="Ruckert C."/>
        </authorList>
    </citation>
    <scope>NUCLEOTIDE SEQUENCE</scope>
    <source>
        <strain evidence="8">JCM 4784</strain>
    </source>
</reference>
<evidence type="ECO:0000256" key="2">
    <source>
        <dbReference type="ARBA" id="ARBA00022598"/>
    </source>
</evidence>
<dbReference type="Proteomes" id="UP000608024">
    <property type="component" value="Unassembled WGS sequence"/>
</dbReference>
<name>A0A918ZFR5_9ACTN</name>
<evidence type="ECO:0000259" key="7">
    <source>
        <dbReference type="Pfam" id="PF00501"/>
    </source>
</evidence>
<accession>A0A918ZFR5</accession>
<dbReference type="Pfam" id="PF00501">
    <property type="entry name" value="AMP-binding"/>
    <property type="match status" value="1"/>
</dbReference>
<dbReference type="InterPro" id="IPR045851">
    <property type="entry name" value="AMP-bd_C_sf"/>
</dbReference>
<keyword evidence="4" id="KW-0443">Lipid metabolism</keyword>
<evidence type="ECO:0000256" key="6">
    <source>
        <dbReference type="ARBA" id="ARBA00032875"/>
    </source>
</evidence>
<dbReference type="EMBL" id="BNBT01000021">
    <property type="protein sequence ID" value="GHE50879.1"/>
    <property type="molecule type" value="Genomic_DNA"/>
</dbReference>
<keyword evidence="2 8" id="KW-0436">Ligase</keyword>
<dbReference type="InterPro" id="IPR000873">
    <property type="entry name" value="AMP-dep_synth/lig_dom"/>
</dbReference>
<evidence type="ECO:0000256" key="5">
    <source>
        <dbReference type="ARBA" id="ARBA00024484"/>
    </source>
</evidence>
<comment type="caution">
    <text evidence="8">The sequence shown here is derived from an EMBL/GenBank/DDBJ whole genome shotgun (WGS) entry which is preliminary data.</text>
</comment>
<dbReference type="CDD" id="cd05907">
    <property type="entry name" value="VL_LC_FACS_like"/>
    <property type="match status" value="1"/>
</dbReference>
<dbReference type="Gene3D" id="3.30.300.30">
    <property type="match status" value="1"/>
</dbReference>
<sequence length="598" mass="64297">MREFSLPALYEVPADGNLTDIVRRNAAQHPDVAVIGRKVNGRWEDVTATAFLAEVRAAAKGLIAAGVRPGDRVGLLSRTRYEWTLFDFAIWSAGAVTVPVYETSSAEQIQWILGDSGAVACVVETEAHAAAVESVRDRLPALTHVWQLDQDAVGELTRAGAEVSDETLEERGASAGADDPATIVYTSGTTGRPKGCVLTHRSFFAECGNVVERLNPLFRTGECSVLLFLPVAHVFGRLVEVAALMAPIKLGHAPDIKHLTDELAAFRPTLILGVPRVFEKVYNGARAKAQADGKLKIFDKAADTAIAYSRALDTPGGPSFGLRLKHKVFDKLVFSKLRAVLGGRGEHAISGGAPLGERLGHFFRGIGFTVLEGYGLTESCAATAFNPWDRQKIGTVGQPLPGSVVRIADDGEVLLHGEHLFSHYWNNEAATKEALADGWFHTGDIGTLDEDGYLRITGRKKEIIVTAGGKNVAPAVIEDRIRAHALVAECMVVGDGRPFVAALVTIDEEFLGRWAQENGKPAGATAASLREDPELLAAVQRAVDDGNAAVSKAESVRKFRILSAQFTEDSGHLTPSLKLKRNVVAKDYADEIEALYRG</sequence>
<protein>
    <recommendedName>
        <fullName evidence="6">Acyl-CoA synthetase</fullName>
    </recommendedName>
</protein>
<dbReference type="Pfam" id="PF23562">
    <property type="entry name" value="AMP-binding_C_3"/>
    <property type="match status" value="1"/>
</dbReference>
<comment type="catalytic activity">
    <reaction evidence="5">
        <text>a long-chain fatty acid + ATP + CoA = a long-chain fatty acyl-CoA + AMP + diphosphate</text>
        <dbReference type="Rhea" id="RHEA:15421"/>
        <dbReference type="ChEBI" id="CHEBI:30616"/>
        <dbReference type="ChEBI" id="CHEBI:33019"/>
        <dbReference type="ChEBI" id="CHEBI:57287"/>
        <dbReference type="ChEBI" id="CHEBI:57560"/>
        <dbReference type="ChEBI" id="CHEBI:83139"/>
        <dbReference type="ChEBI" id="CHEBI:456215"/>
        <dbReference type="EC" id="6.2.1.3"/>
    </reaction>
    <physiologicalReaction direction="left-to-right" evidence="5">
        <dbReference type="Rhea" id="RHEA:15422"/>
    </physiologicalReaction>
</comment>
<dbReference type="InterPro" id="IPR020845">
    <property type="entry name" value="AMP-binding_CS"/>
</dbReference>
<dbReference type="RefSeq" id="WP_190135581.1">
    <property type="nucleotide sequence ID" value="NZ_BNBT01000021.1"/>
</dbReference>
<evidence type="ECO:0000256" key="4">
    <source>
        <dbReference type="ARBA" id="ARBA00023098"/>
    </source>
</evidence>
<evidence type="ECO:0000313" key="9">
    <source>
        <dbReference type="Proteomes" id="UP000608024"/>
    </source>
</evidence>
<dbReference type="Gene3D" id="3.40.50.12780">
    <property type="entry name" value="N-terminal domain of ligase-like"/>
    <property type="match status" value="1"/>
</dbReference>
<organism evidence="8 9">
    <name type="scientific">Streptomyces longispororuber</name>
    <dbReference type="NCBI Taxonomy" id="68230"/>
    <lineage>
        <taxon>Bacteria</taxon>
        <taxon>Bacillati</taxon>
        <taxon>Actinomycetota</taxon>
        <taxon>Actinomycetes</taxon>
        <taxon>Kitasatosporales</taxon>
        <taxon>Streptomycetaceae</taxon>
        <taxon>Streptomyces</taxon>
    </lineage>
</organism>
<gene>
    <name evidence="8" type="ORF">GCM10018785_20830</name>
</gene>
<keyword evidence="9" id="KW-1185">Reference proteome</keyword>
<comment type="similarity">
    <text evidence="1">Belongs to the ATP-dependent AMP-binding enzyme family.</text>
</comment>
<evidence type="ECO:0000313" key="8">
    <source>
        <dbReference type="EMBL" id="GHE50879.1"/>
    </source>
</evidence>
<dbReference type="SUPFAM" id="SSF56801">
    <property type="entry name" value="Acetyl-CoA synthetase-like"/>
    <property type="match status" value="1"/>
</dbReference>
<dbReference type="GO" id="GO:0016020">
    <property type="term" value="C:membrane"/>
    <property type="evidence" value="ECO:0007669"/>
    <property type="project" value="TreeGrafter"/>
</dbReference>
<reference evidence="8" key="2">
    <citation type="submission" date="2020-09" db="EMBL/GenBank/DDBJ databases">
        <authorList>
            <person name="Sun Q."/>
            <person name="Ohkuma M."/>
        </authorList>
    </citation>
    <scope>NUCLEOTIDE SEQUENCE</scope>
    <source>
        <strain evidence="8">JCM 4784</strain>
    </source>
</reference>
<dbReference type="InterPro" id="IPR042099">
    <property type="entry name" value="ANL_N_sf"/>
</dbReference>
<dbReference type="PANTHER" id="PTHR43272">
    <property type="entry name" value="LONG-CHAIN-FATTY-ACID--COA LIGASE"/>
    <property type="match status" value="1"/>
</dbReference>
<dbReference type="GO" id="GO:0004467">
    <property type="term" value="F:long-chain fatty acid-CoA ligase activity"/>
    <property type="evidence" value="ECO:0007669"/>
    <property type="project" value="UniProtKB-EC"/>
</dbReference>
<evidence type="ECO:0000256" key="3">
    <source>
        <dbReference type="ARBA" id="ARBA00022832"/>
    </source>
</evidence>
<proteinExistence type="inferred from homology"/>
<keyword evidence="3" id="KW-0276">Fatty acid metabolism</keyword>
<feature type="domain" description="AMP-dependent synthetase/ligase" evidence="7">
    <location>
        <begin position="23"/>
        <end position="425"/>
    </location>
</feature>
<dbReference type="AlphaFoldDB" id="A0A918ZFR5"/>
<evidence type="ECO:0000256" key="1">
    <source>
        <dbReference type="ARBA" id="ARBA00006432"/>
    </source>
</evidence>
<dbReference type="PROSITE" id="PS00455">
    <property type="entry name" value="AMP_BINDING"/>
    <property type="match status" value="1"/>
</dbReference>